<dbReference type="EMBL" id="JASUXU010000019">
    <property type="protein sequence ID" value="KAK0321729.1"/>
    <property type="molecule type" value="Genomic_DNA"/>
</dbReference>
<feature type="compositionally biased region" description="Basic and acidic residues" evidence="1">
    <location>
        <begin position="61"/>
        <end position="93"/>
    </location>
</feature>
<feature type="compositionally biased region" description="Basic and acidic residues" evidence="1">
    <location>
        <begin position="11"/>
        <end position="37"/>
    </location>
</feature>
<keyword evidence="6" id="KW-1185">Reference proteome</keyword>
<evidence type="ECO:0000313" key="3">
    <source>
        <dbReference type="EMBL" id="KAK0321729.1"/>
    </source>
</evidence>
<name>A0AAN6J9D4_9PEZI</name>
<feature type="domain" description="Atos-like conserved" evidence="2">
    <location>
        <begin position="326"/>
        <end position="396"/>
    </location>
</feature>
<organism evidence="3 5">
    <name type="scientific">Friedmanniomyces endolithicus</name>
    <dbReference type="NCBI Taxonomy" id="329885"/>
    <lineage>
        <taxon>Eukaryota</taxon>
        <taxon>Fungi</taxon>
        <taxon>Dikarya</taxon>
        <taxon>Ascomycota</taxon>
        <taxon>Pezizomycotina</taxon>
        <taxon>Dothideomycetes</taxon>
        <taxon>Dothideomycetidae</taxon>
        <taxon>Mycosphaerellales</taxon>
        <taxon>Teratosphaeriaceae</taxon>
        <taxon>Friedmanniomyces</taxon>
    </lineage>
</organism>
<feature type="compositionally biased region" description="Basic residues" evidence="1">
    <location>
        <begin position="445"/>
        <end position="458"/>
    </location>
</feature>
<reference evidence="3" key="1">
    <citation type="submission" date="2021-12" db="EMBL/GenBank/DDBJ databases">
        <title>Black yeast isolated from Biological Soil Crust.</title>
        <authorList>
            <person name="Kurbessoian T."/>
        </authorList>
    </citation>
    <scope>NUCLEOTIDE SEQUENCE</scope>
    <source>
        <strain evidence="3">CCFEE 5208</strain>
    </source>
</reference>
<feature type="compositionally biased region" description="Polar residues" evidence="1">
    <location>
        <begin position="153"/>
        <end position="166"/>
    </location>
</feature>
<feature type="region of interest" description="Disordered" evidence="1">
    <location>
        <begin position="189"/>
        <end position="259"/>
    </location>
</feature>
<dbReference type="SMART" id="SM01177">
    <property type="entry name" value="DUF4210"/>
    <property type="match status" value="1"/>
</dbReference>
<dbReference type="Pfam" id="PF13889">
    <property type="entry name" value="Chromosome_seg"/>
    <property type="match status" value="1"/>
</dbReference>
<sequence length="779" mass="86744">MARYYGYAESRSGRDSQGDFDERSNLADEERGTERDSPTAVFNPFYTGRPRTPANDSRFLPMDRQEIIRRIKSRESRPTSPELERTLSGDGSKRTLPTPTTSTISASNERPKSPQNQLYNQSAGMQIERPKSALHRGDFTEEEDSGLSFQRFGDTTTEASAVSPTTIPIAPWHPDFSAAVFRQARPERRIPSIPPGMPQTHAPRPRAISHASLSNKFVYRPPTSPLVQASRPDTPEPGERRSSQSPDKSRRHTFSPASLQHFNAATAYPASARTPGSRHVPSLRSERTFPYQAHQPRRSMDFQSLPQTPAARRPSFAETALHHAPMVGSYEESILRGRMSTTPSKPLNFVAQIGVLGKGECKSSLQCPPHVSVPFPAVYYSYAATGKPSDQPSPYVGLIDLENTLPSAEPSIEKRWQILHRTLSAEGSRASSQVRDDGLTVDAKARRRHRHKQKRRSTSPKAPPGGSFRIPQQGQLQIIIKNPNKTAVKLFLVPYDLSDMEPGQKTFIRQRSYSAGPIIDMPLSSRKNLGTDRPEAALSTSDDPNDRPMLRYLIHLHLCCPSKGRYYLYKSARVVFANRVPDGKENLRNEIQLPEPRYSAYKPGRDSNLGASNATPLLDAARRRSEIEAPATPPPHEVPWPQRRFAAQSLPALESYGPRFGSPMPPLPFDVRPLSPLDSRPSSRQQMSASDGMDVDSDRSQGTRSSRGGFSPPSAGLREGPEKAFPAAREQLEDPFTFERDRSRERVAGMRSESLLSRRLRALVVRTGEREGLEDVGQL</sequence>
<evidence type="ECO:0000313" key="4">
    <source>
        <dbReference type="EMBL" id="KAK1010686.1"/>
    </source>
</evidence>
<reference evidence="4" key="2">
    <citation type="submission" date="2023-06" db="EMBL/GenBank/DDBJ databases">
        <title>Black Yeasts Isolated from many extreme environments.</title>
        <authorList>
            <person name="Coleine C."/>
            <person name="Stajich J.E."/>
            <person name="Selbmann L."/>
        </authorList>
    </citation>
    <scope>NUCLEOTIDE SEQUENCE</scope>
    <source>
        <strain evidence="4">CCFEE 5200</strain>
    </source>
</reference>
<feature type="compositionally biased region" description="Basic and acidic residues" evidence="1">
    <location>
        <begin position="128"/>
        <end position="139"/>
    </location>
</feature>
<dbReference type="EMBL" id="JAUJLE010000011">
    <property type="protein sequence ID" value="KAK1010686.1"/>
    <property type="molecule type" value="Genomic_DNA"/>
</dbReference>
<feature type="region of interest" description="Disordered" evidence="1">
    <location>
        <begin position="290"/>
        <end position="313"/>
    </location>
</feature>
<proteinExistence type="predicted"/>
<dbReference type="PANTHER" id="PTHR13199:SF11">
    <property type="entry name" value="PROTEIN ATOSSA"/>
    <property type="match status" value="1"/>
</dbReference>
<comment type="caution">
    <text evidence="3">The sequence shown here is derived from an EMBL/GenBank/DDBJ whole genome shotgun (WGS) entry which is preliminary data.</text>
</comment>
<dbReference type="InterPro" id="IPR051506">
    <property type="entry name" value="ATOS_Transcription_Regulators"/>
</dbReference>
<feature type="region of interest" description="Disordered" evidence="1">
    <location>
        <begin position="427"/>
        <end position="470"/>
    </location>
</feature>
<dbReference type="AlphaFoldDB" id="A0AAN6J9D4"/>
<dbReference type="Proteomes" id="UP001175353">
    <property type="component" value="Unassembled WGS sequence"/>
</dbReference>
<dbReference type="PANTHER" id="PTHR13199">
    <property type="entry name" value="GH03947P"/>
    <property type="match status" value="1"/>
</dbReference>
<accession>A0AAN6J9D4</accession>
<evidence type="ECO:0000259" key="2">
    <source>
        <dbReference type="SMART" id="SM01177"/>
    </source>
</evidence>
<feature type="compositionally biased region" description="Polar residues" evidence="1">
    <location>
        <begin position="95"/>
        <end position="124"/>
    </location>
</feature>
<evidence type="ECO:0000313" key="6">
    <source>
        <dbReference type="Proteomes" id="UP001175353"/>
    </source>
</evidence>
<feature type="region of interest" description="Disordered" evidence="1">
    <location>
        <begin position="1"/>
        <end position="172"/>
    </location>
</feature>
<dbReference type="Pfam" id="PF13915">
    <property type="entry name" value="DUF4210"/>
    <property type="match status" value="1"/>
</dbReference>
<protein>
    <recommendedName>
        <fullName evidence="2">Atos-like conserved domain-containing protein</fullName>
    </recommendedName>
</protein>
<evidence type="ECO:0000313" key="5">
    <source>
        <dbReference type="Proteomes" id="UP001168146"/>
    </source>
</evidence>
<dbReference type="InterPro" id="IPR033473">
    <property type="entry name" value="Atos-like_C"/>
</dbReference>
<feature type="compositionally biased region" description="Basic and acidic residues" evidence="1">
    <location>
        <begin position="737"/>
        <end position="748"/>
    </location>
</feature>
<dbReference type="InterPro" id="IPR025261">
    <property type="entry name" value="Atos-like_cons_dom"/>
</dbReference>
<gene>
    <name evidence="3" type="ORF">LTR82_007215</name>
    <name evidence="4" type="ORF">LTR91_002521</name>
</gene>
<feature type="compositionally biased region" description="Low complexity" evidence="1">
    <location>
        <begin position="672"/>
        <end position="684"/>
    </location>
</feature>
<dbReference type="Proteomes" id="UP001168146">
    <property type="component" value="Unassembled WGS sequence"/>
</dbReference>
<feature type="compositionally biased region" description="Basic and acidic residues" evidence="1">
    <location>
        <begin position="233"/>
        <end position="242"/>
    </location>
</feature>
<evidence type="ECO:0000256" key="1">
    <source>
        <dbReference type="SAM" id="MobiDB-lite"/>
    </source>
</evidence>
<feature type="region of interest" description="Disordered" evidence="1">
    <location>
        <begin position="524"/>
        <end position="543"/>
    </location>
</feature>
<feature type="region of interest" description="Disordered" evidence="1">
    <location>
        <begin position="654"/>
        <end position="751"/>
    </location>
</feature>